<evidence type="ECO:0000256" key="4">
    <source>
        <dbReference type="NCBIfam" id="TIGR02018"/>
    </source>
</evidence>
<dbReference type="PROSITE" id="PS50949">
    <property type="entry name" value="HTH_GNTR"/>
    <property type="match status" value="1"/>
</dbReference>
<name>A0A031J6Q0_9SPHN</name>
<geneLocation type="plasmid" evidence="6 9">
    <name>pSA1</name>
</geneLocation>
<reference evidence="7 8" key="1">
    <citation type="submission" date="2014-03" db="EMBL/GenBank/DDBJ databases">
        <title>Whole genome sequence of Novosphingobium resinovorum KF1.</title>
        <authorList>
            <person name="Gan H.M."/>
            <person name="Gan H.Y."/>
            <person name="Chew T.H."/>
            <person name="Savka M.A."/>
        </authorList>
    </citation>
    <scope>NUCLEOTIDE SEQUENCE [LARGE SCALE GENOMIC DNA]</scope>
    <source>
        <strain evidence="7 8">KF1</strain>
    </source>
</reference>
<dbReference type="Gene3D" id="1.10.10.10">
    <property type="entry name" value="Winged helix-like DNA-binding domain superfamily/Winged helix DNA-binding domain"/>
    <property type="match status" value="1"/>
</dbReference>
<dbReference type="InterPro" id="IPR010248">
    <property type="entry name" value="His_ut_repres"/>
</dbReference>
<dbReference type="NCBIfam" id="TIGR02018">
    <property type="entry name" value="his_ut_repres"/>
    <property type="match status" value="1"/>
</dbReference>
<dbReference type="FunFam" id="1.10.10.10:FF:000079">
    <property type="entry name" value="GntR family transcriptional regulator"/>
    <property type="match status" value="1"/>
</dbReference>
<evidence type="ECO:0000313" key="9">
    <source>
        <dbReference type="Proteomes" id="UP000094626"/>
    </source>
</evidence>
<evidence type="ECO:0000313" key="6">
    <source>
        <dbReference type="EMBL" id="AOR79124.1"/>
    </source>
</evidence>
<dbReference type="SMART" id="SM00866">
    <property type="entry name" value="UTRA"/>
    <property type="match status" value="1"/>
</dbReference>
<dbReference type="eggNOG" id="COG2188">
    <property type="taxonomic scope" value="Bacteria"/>
</dbReference>
<dbReference type="GO" id="GO:0045892">
    <property type="term" value="P:negative regulation of DNA-templated transcription"/>
    <property type="evidence" value="ECO:0007669"/>
    <property type="project" value="UniProtKB-UniRule"/>
</dbReference>
<dbReference type="InterPro" id="IPR028978">
    <property type="entry name" value="Chorismate_lyase_/UTRA_dom_sf"/>
</dbReference>
<gene>
    <name evidence="6" type="ORF">BES08_19745</name>
    <name evidence="7" type="ORF">BV97_05596</name>
</gene>
<dbReference type="EMBL" id="JFYZ01000078">
    <property type="protein sequence ID" value="EZP68952.1"/>
    <property type="molecule type" value="Genomic_DNA"/>
</dbReference>
<protein>
    <recommendedName>
        <fullName evidence="4">Histidine utilization repressor</fullName>
    </recommendedName>
</protein>
<keyword evidence="3" id="KW-0804">Transcription</keyword>
<dbReference type="PANTHER" id="PTHR44846">
    <property type="entry name" value="MANNOSYL-D-GLYCERATE TRANSPORT/METABOLISM SYSTEM REPRESSOR MNGR-RELATED"/>
    <property type="match status" value="1"/>
</dbReference>
<evidence type="ECO:0000313" key="7">
    <source>
        <dbReference type="EMBL" id="EZP68952.1"/>
    </source>
</evidence>
<dbReference type="Proteomes" id="UP000024329">
    <property type="component" value="Unassembled WGS sequence"/>
</dbReference>
<dbReference type="Pfam" id="PF07702">
    <property type="entry name" value="UTRA"/>
    <property type="match status" value="1"/>
</dbReference>
<dbReference type="GO" id="GO:0006547">
    <property type="term" value="P:L-histidine metabolic process"/>
    <property type="evidence" value="ECO:0007669"/>
    <property type="project" value="UniProtKB-UniRule"/>
</dbReference>
<proteinExistence type="predicted"/>
<dbReference type="GO" id="GO:0003677">
    <property type="term" value="F:DNA binding"/>
    <property type="evidence" value="ECO:0007669"/>
    <property type="project" value="UniProtKB-UniRule"/>
</dbReference>
<dbReference type="PRINTS" id="PR00035">
    <property type="entry name" value="HTHGNTR"/>
</dbReference>
<keyword evidence="1" id="KW-0805">Transcription regulation</keyword>
<dbReference type="RefSeq" id="WP_008833402.1">
    <property type="nucleotide sequence ID" value="NZ_CP017076.1"/>
</dbReference>
<keyword evidence="2" id="KW-0238">DNA-binding</keyword>
<evidence type="ECO:0000259" key="5">
    <source>
        <dbReference type="PROSITE" id="PS50949"/>
    </source>
</evidence>
<evidence type="ECO:0000256" key="2">
    <source>
        <dbReference type="ARBA" id="ARBA00023125"/>
    </source>
</evidence>
<evidence type="ECO:0000313" key="8">
    <source>
        <dbReference type="Proteomes" id="UP000024329"/>
    </source>
</evidence>
<dbReference type="SUPFAM" id="SSF64288">
    <property type="entry name" value="Chorismate lyase-like"/>
    <property type="match status" value="1"/>
</dbReference>
<dbReference type="Pfam" id="PF00392">
    <property type="entry name" value="GntR"/>
    <property type="match status" value="1"/>
</dbReference>
<dbReference type="InterPro" id="IPR036388">
    <property type="entry name" value="WH-like_DNA-bd_sf"/>
</dbReference>
<keyword evidence="9" id="KW-1185">Reference proteome</keyword>
<evidence type="ECO:0000256" key="1">
    <source>
        <dbReference type="ARBA" id="ARBA00023015"/>
    </source>
</evidence>
<keyword evidence="6" id="KW-0614">Plasmid</keyword>
<dbReference type="Gene3D" id="3.40.1410.10">
    <property type="entry name" value="Chorismate lyase-like"/>
    <property type="match status" value="1"/>
</dbReference>
<feature type="domain" description="HTH gntR-type" evidence="5">
    <location>
        <begin position="1"/>
        <end position="69"/>
    </location>
</feature>
<dbReference type="InterPro" id="IPR050679">
    <property type="entry name" value="Bact_HTH_transcr_reg"/>
</dbReference>
<dbReference type="EMBL" id="CP017076">
    <property type="protein sequence ID" value="AOR79124.1"/>
    <property type="molecule type" value="Genomic_DNA"/>
</dbReference>
<dbReference type="Proteomes" id="UP000094626">
    <property type="component" value="Plasmid pSA1"/>
</dbReference>
<sequence>MPLHERIRSDFEGRILGGELAPGDRLPIEQELMQEYGCSRMTVNKALSALVAAGLIDRRKRAGTFVARPKVHSMVLDVPDIAAQVRERGQDYAFQPIRRRVRAAGDDEEEVLLAGGGELVHIDGLHLVDGAPLGVEFRLVSALAVPEIVGADLDAVPPGTWLLRHVPWTEAETRISAVGAQVEEAEWLGVAVGTPCLCVERRTWRGSERITYVRQLFLGDAYDMVARFGPVAPFGGMPREGMKV</sequence>
<reference evidence="9" key="3">
    <citation type="journal article" date="2017" name="J. Biotechnol.">
        <title>Complete genome sequence of Novosphingobium resinovorum SA1, a versatile xenobiotic-degrading bacterium capable of utilizing sulfanilic acid.</title>
        <authorList>
            <person name="Hegedus B."/>
            <person name="Kos P.B."/>
            <person name="Balint B."/>
            <person name="Maroti G."/>
            <person name="Gan H.M."/>
            <person name="Perei K."/>
            <person name="Rakhely G."/>
        </authorList>
    </citation>
    <scope>NUCLEOTIDE SEQUENCE [LARGE SCALE GENOMIC DNA]</scope>
    <source>
        <strain evidence="9">SA1</strain>
    </source>
</reference>
<dbReference type="KEGG" id="nre:BES08_19745"/>
<dbReference type="SUPFAM" id="SSF46785">
    <property type="entry name" value="Winged helix' DNA-binding domain"/>
    <property type="match status" value="1"/>
</dbReference>
<dbReference type="InterPro" id="IPR011663">
    <property type="entry name" value="UTRA"/>
</dbReference>
<dbReference type="PATRIC" id="fig|158500.4.peg.5676"/>
<dbReference type="AlphaFoldDB" id="A0A031J6Q0"/>
<dbReference type="OrthoDB" id="9808698at2"/>
<accession>A0A031J6Q0</accession>
<dbReference type="SMART" id="SM00345">
    <property type="entry name" value="HTH_GNTR"/>
    <property type="match status" value="1"/>
</dbReference>
<dbReference type="PANTHER" id="PTHR44846:SF16">
    <property type="entry name" value="TRANSCRIPTIONAL REGULATOR PHNF-RELATED"/>
    <property type="match status" value="1"/>
</dbReference>
<organism evidence="7 8">
    <name type="scientific">Novosphingobium resinovorum</name>
    <dbReference type="NCBI Taxonomy" id="158500"/>
    <lineage>
        <taxon>Bacteria</taxon>
        <taxon>Pseudomonadati</taxon>
        <taxon>Pseudomonadota</taxon>
        <taxon>Alphaproteobacteria</taxon>
        <taxon>Sphingomonadales</taxon>
        <taxon>Sphingomonadaceae</taxon>
        <taxon>Novosphingobium</taxon>
    </lineage>
</organism>
<dbReference type="InterPro" id="IPR000524">
    <property type="entry name" value="Tscrpt_reg_HTH_GntR"/>
</dbReference>
<evidence type="ECO:0000256" key="3">
    <source>
        <dbReference type="ARBA" id="ARBA00023163"/>
    </source>
</evidence>
<dbReference type="InterPro" id="IPR036390">
    <property type="entry name" value="WH_DNA-bd_sf"/>
</dbReference>
<dbReference type="CDD" id="cd07377">
    <property type="entry name" value="WHTH_GntR"/>
    <property type="match status" value="1"/>
</dbReference>
<dbReference type="GO" id="GO:0003700">
    <property type="term" value="F:DNA-binding transcription factor activity"/>
    <property type="evidence" value="ECO:0007669"/>
    <property type="project" value="UniProtKB-UniRule"/>
</dbReference>
<reference evidence="6" key="2">
    <citation type="submission" date="2016-08" db="EMBL/GenBank/DDBJ databases">
        <authorList>
            <person name="Seilhamer J.J."/>
        </authorList>
    </citation>
    <scope>NUCLEOTIDE SEQUENCE [LARGE SCALE GENOMIC DNA]</scope>
    <source>
        <strain evidence="6">SA1</strain>
        <plasmid evidence="6">pSA1</plasmid>
    </source>
</reference>